<dbReference type="InterPro" id="IPR001214">
    <property type="entry name" value="SET_dom"/>
</dbReference>
<feature type="domain" description="SET" evidence="1">
    <location>
        <begin position="35"/>
        <end position="321"/>
    </location>
</feature>
<dbReference type="InterPro" id="IPR046341">
    <property type="entry name" value="SET_dom_sf"/>
</dbReference>
<reference evidence="2 3" key="1">
    <citation type="submission" date="2014-06" db="EMBL/GenBank/DDBJ databases">
        <authorList>
            <person name="Swart Estienne"/>
        </authorList>
    </citation>
    <scope>NUCLEOTIDE SEQUENCE [LARGE SCALE GENOMIC DNA]</scope>
    <source>
        <strain evidence="2 3">130c</strain>
    </source>
</reference>
<evidence type="ECO:0000313" key="3">
    <source>
        <dbReference type="Proteomes" id="UP000039865"/>
    </source>
</evidence>
<dbReference type="PANTHER" id="PTHR13271:SF137">
    <property type="entry name" value="SET DOMAIN-CONTAINING PROTEIN"/>
    <property type="match status" value="1"/>
</dbReference>
<dbReference type="InterPro" id="IPR050600">
    <property type="entry name" value="SETD3_SETD6_MTase"/>
</dbReference>
<dbReference type="Gene3D" id="3.90.1410.10">
    <property type="entry name" value="set domain protein methyltransferase, domain 1"/>
    <property type="match status" value="1"/>
</dbReference>
<proteinExistence type="predicted"/>
<dbReference type="PANTHER" id="PTHR13271">
    <property type="entry name" value="UNCHARACTERIZED PUTATIVE METHYLTRANSFERASE"/>
    <property type="match status" value="1"/>
</dbReference>
<dbReference type="Proteomes" id="UP000039865">
    <property type="component" value="Unassembled WGS sequence"/>
</dbReference>
<evidence type="ECO:0000313" key="2">
    <source>
        <dbReference type="EMBL" id="CDW80493.1"/>
    </source>
</evidence>
<dbReference type="OrthoDB" id="441812at2759"/>
<dbReference type="SUPFAM" id="SSF82199">
    <property type="entry name" value="SET domain"/>
    <property type="match status" value="1"/>
</dbReference>
<dbReference type="GO" id="GO:0016279">
    <property type="term" value="F:protein-lysine N-methyltransferase activity"/>
    <property type="evidence" value="ECO:0007669"/>
    <property type="project" value="TreeGrafter"/>
</dbReference>
<dbReference type="PROSITE" id="PS50280">
    <property type="entry name" value="SET"/>
    <property type="match status" value="1"/>
</dbReference>
<name>A0A078AI61_STYLE</name>
<dbReference type="EMBL" id="CCKQ01009026">
    <property type="protein sequence ID" value="CDW80493.1"/>
    <property type="molecule type" value="Genomic_DNA"/>
</dbReference>
<accession>A0A078AI61</accession>
<protein>
    <recommendedName>
        <fullName evidence="1">SET domain-containing protein</fullName>
    </recommendedName>
</protein>
<sequence length="450" mass="51899">MQSQPDPFQFSDKEATQELQKDPKYAKFLDWCNLKGMNLERINYPSAYGPSGFLLGVGANQKIKKGEWILRTPCSSRIDFETIRDSSGVGEVIQALDANQDITLSLFMMHQVLLGTESDLYYFISVQAPAELPFQWTEEEIQSIKDIQAISLIKKMKNSNIQEAYEVYDKIFQHDYVSKFCSGEQTKENFVKQYLEAWSITQSRLIQNEFNLKYFTVLPIIESVNHGKGKSSICQVVDSEGNVLTENNIGNLNCYCIPGIEVNNGQYFPPSEEELENIITEVPFEMVEDDTSYFVPPEGSFFQLVSSQDLEEGEQITNNYGHMTNRYHFVNYGFFLRNNESDCFSIKLKVSQKVKLIILHKNNRNDKFLASCKQVLYDAGLTTCTSALVCQFAIDLIKQQYVLDFGSSLDEEEERIQYFESNRIRLAYEYRTEQRQIYSQHVADLQKLIV</sequence>
<dbReference type="InParanoid" id="A0A078AI61"/>
<keyword evidence="3" id="KW-1185">Reference proteome</keyword>
<dbReference type="CDD" id="cd10527">
    <property type="entry name" value="SET_LSMT"/>
    <property type="match status" value="1"/>
</dbReference>
<organism evidence="2 3">
    <name type="scientific">Stylonychia lemnae</name>
    <name type="common">Ciliate</name>
    <dbReference type="NCBI Taxonomy" id="5949"/>
    <lineage>
        <taxon>Eukaryota</taxon>
        <taxon>Sar</taxon>
        <taxon>Alveolata</taxon>
        <taxon>Ciliophora</taxon>
        <taxon>Intramacronucleata</taxon>
        <taxon>Spirotrichea</taxon>
        <taxon>Stichotrichia</taxon>
        <taxon>Sporadotrichida</taxon>
        <taxon>Oxytrichidae</taxon>
        <taxon>Stylonychinae</taxon>
        <taxon>Stylonychia</taxon>
    </lineage>
</organism>
<evidence type="ECO:0000259" key="1">
    <source>
        <dbReference type="PROSITE" id="PS50280"/>
    </source>
</evidence>
<dbReference type="AlphaFoldDB" id="A0A078AI61"/>
<gene>
    <name evidence="2" type="primary">Contig8334.g8885</name>
    <name evidence="2" type="ORF">STYLEM_9492</name>
</gene>